<proteinExistence type="predicted"/>
<accession>S3CC70</accession>
<sequence length="150" mass="16860">MPMTSPGAGDLMVVMMMGEEEKGGVYKGEDGIYRNRADAMVGQTVVSERASVRGRMEWSEAELKCVQRRREARKKKQRSEKRGARESASVSYAITRCSTIEGTDPAAAPRAVVCEANQRPWEIAEGRWWQMVADGGRWQIKAFERRFNAG</sequence>
<dbReference type="Proteomes" id="UP000016923">
    <property type="component" value="Unassembled WGS sequence"/>
</dbReference>
<dbReference type="EMBL" id="KE148164">
    <property type="protein sequence ID" value="EPE03893.1"/>
    <property type="molecule type" value="Genomic_DNA"/>
</dbReference>
<gene>
    <name evidence="2" type="ORF">F503_01783</name>
</gene>
<dbReference type="HOGENOM" id="CLU_1741118_0_0_1"/>
<dbReference type="VEuPathDB" id="FungiDB:F503_01783"/>
<name>S3CC70_OPHP1</name>
<reference evidence="2 3" key="1">
    <citation type="journal article" date="2013" name="BMC Genomics">
        <title>The genome and transcriptome of the pine saprophyte Ophiostoma piceae, and a comparison with the bark beetle-associated pine pathogen Grosmannia clavigera.</title>
        <authorList>
            <person name="Haridas S."/>
            <person name="Wang Y."/>
            <person name="Lim L."/>
            <person name="Massoumi Alamouti S."/>
            <person name="Jackman S."/>
            <person name="Docking R."/>
            <person name="Robertson G."/>
            <person name="Birol I."/>
            <person name="Bohlmann J."/>
            <person name="Breuil C."/>
        </authorList>
    </citation>
    <scope>NUCLEOTIDE SEQUENCE [LARGE SCALE GENOMIC DNA]</scope>
    <source>
        <strain evidence="2 3">UAMH 11346</strain>
    </source>
</reference>
<dbReference type="AlphaFoldDB" id="S3CC70"/>
<evidence type="ECO:0000256" key="1">
    <source>
        <dbReference type="SAM" id="MobiDB-lite"/>
    </source>
</evidence>
<organism evidence="2 3">
    <name type="scientific">Ophiostoma piceae (strain UAMH 11346)</name>
    <name type="common">Sap stain fungus</name>
    <dbReference type="NCBI Taxonomy" id="1262450"/>
    <lineage>
        <taxon>Eukaryota</taxon>
        <taxon>Fungi</taxon>
        <taxon>Dikarya</taxon>
        <taxon>Ascomycota</taxon>
        <taxon>Pezizomycotina</taxon>
        <taxon>Sordariomycetes</taxon>
        <taxon>Sordariomycetidae</taxon>
        <taxon>Ophiostomatales</taxon>
        <taxon>Ophiostomataceae</taxon>
        <taxon>Ophiostoma</taxon>
    </lineage>
</organism>
<evidence type="ECO:0000313" key="2">
    <source>
        <dbReference type="EMBL" id="EPE03893.1"/>
    </source>
</evidence>
<feature type="compositionally biased region" description="Basic residues" evidence="1">
    <location>
        <begin position="70"/>
        <end position="79"/>
    </location>
</feature>
<feature type="region of interest" description="Disordered" evidence="1">
    <location>
        <begin position="67"/>
        <end position="88"/>
    </location>
</feature>
<protein>
    <submittedName>
        <fullName evidence="2">Uncharacterized protein</fullName>
    </submittedName>
</protein>
<evidence type="ECO:0000313" key="3">
    <source>
        <dbReference type="Proteomes" id="UP000016923"/>
    </source>
</evidence>
<keyword evidence="3" id="KW-1185">Reference proteome</keyword>